<gene>
    <name evidence="1" type="ORF">SERLADRAFT_404553</name>
</gene>
<dbReference type="AlphaFoldDB" id="F8NDP6"/>
<dbReference type="RefSeq" id="XP_007312214.1">
    <property type="nucleotide sequence ID" value="XM_007312152.1"/>
</dbReference>
<dbReference type="GeneID" id="18812378"/>
<name>F8NDP6_SERL9</name>
<dbReference type="EMBL" id="GL945428">
    <property type="protein sequence ID" value="EGO30330.1"/>
    <property type="molecule type" value="Genomic_DNA"/>
</dbReference>
<sequence length="144" mass="16343">MPSFPTTAGVEKTSKERVIWTPKDIRTLINFVKRNKVLAELGLNFKPGFWNGAVPLLAKTRQQMSSCTSGKIMKRHGFVFQMKIFNNRQNKELEKARGRGRGSVDGLFKQWDKHAQDGRKILEELKNIIILELPSGGGNNTMKD</sequence>
<accession>F8NDP6</accession>
<proteinExistence type="predicted"/>
<evidence type="ECO:0000313" key="1">
    <source>
        <dbReference type="EMBL" id="EGO30330.1"/>
    </source>
</evidence>
<reference evidence="1" key="1">
    <citation type="submission" date="2011-04" db="EMBL/GenBank/DDBJ databases">
        <title>Evolution of plant cell wall degrading machinery underlies the functional diversity of forest fungi.</title>
        <authorList>
            <consortium name="US DOE Joint Genome Institute (JGI-PGF)"/>
            <person name="Eastwood D.C."/>
            <person name="Floudas D."/>
            <person name="Binder M."/>
            <person name="Majcherczyk A."/>
            <person name="Schneider P."/>
            <person name="Aerts A."/>
            <person name="Asiegbu F.O."/>
            <person name="Baker S.E."/>
            <person name="Barry K."/>
            <person name="Bendiksby M."/>
            <person name="Blumentritt M."/>
            <person name="Coutinho P.M."/>
            <person name="Cullen D."/>
            <person name="Cullen D."/>
            <person name="Gathman A."/>
            <person name="Goodell B."/>
            <person name="Henrissat B."/>
            <person name="Ihrmark K."/>
            <person name="Kauserud H."/>
            <person name="Kohler A."/>
            <person name="LaButti K."/>
            <person name="Lapidus A."/>
            <person name="Lavin J.L."/>
            <person name="Lee Y.-H."/>
            <person name="Lindquist E."/>
            <person name="Lilly W."/>
            <person name="Lucas S."/>
            <person name="Morin E."/>
            <person name="Murat C."/>
            <person name="Oguiza J.A."/>
            <person name="Park J."/>
            <person name="Pisabarro A.G."/>
            <person name="Riley R."/>
            <person name="Rosling A."/>
            <person name="Salamov A."/>
            <person name="Schmidt O."/>
            <person name="Schmutz J."/>
            <person name="Skrede I."/>
            <person name="Stenlid J."/>
            <person name="Wiebenga A."/>
            <person name="Xie X."/>
            <person name="Kues U."/>
            <person name="Hibbett D.S."/>
            <person name="Hoffmeister D."/>
            <person name="Hogberg N."/>
            <person name="Martin F."/>
            <person name="Grigoriev I.V."/>
            <person name="Watkinson S.C."/>
        </authorList>
    </citation>
    <scope>NUCLEOTIDE SEQUENCE</scope>
    <source>
        <strain evidence="1">S7.9</strain>
    </source>
</reference>
<protein>
    <submittedName>
        <fullName evidence="1">Uncharacterized protein</fullName>
    </submittedName>
</protein>
<dbReference type="HOGENOM" id="CLU_1797629_0_0_1"/>
<dbReference type="KEGG" id="sla:SERLADRAFT_404553"/>
<organism>
    <name type="scientific">Serpula lacrymans var. lacrymans (strain S7.9)</name>
    <name type="common">Dry rot fungus</name>
    <dbReference type="NCBI Taxonomy" id="578457"/>
    <lineage>
        <taxon>Eukaryota</taxon>
        <taxon>Fungi</taxon>
        <taxon>Dikarya</taxon>
        <taxon>Basidiomycota</taxon>
        <taxon>Agaricomycotina</taxon>
        <taxon>Agaricomycetes</taxon>
        <taxon>Agaricomycetidae</taxon>
        <taxon>Boletales</taxon>
        <taxon>Coniophorineae</taxon>
        <taxon>Serpulaceae</taxon>
        <taxon>Serpula</taxon>
    </lineage>
</organism>
<dbReference type="Proteomes" id="UP000008064">
    <property type="component" value="Unassembled WGS sequence"/>
</dbReference>